<dbReference type="GO" id="GO:0004777">
    <property type="term" value="F:succinate-semialdehyde dehydrogenase (NAD+) activity"/>
    <property type="evidence" value="ECO:0007669"/>
    <property type="project" value="TreeGrafter"/>
</dbReference>
<dbReference type="Gene3D" id="3.40.605.10">
    <property type="entry name" value="Aldehyde Dehydrogenase, Chain A, domain 1"/>
    <property type="match status" value="1"/>
</dbReference>
<feature type="non-terminal residue" evidence="3">
    <location>
        <position position="1"/>
    </location>
</feature>
<proteinExistence type="predicted"/>
<dbReference type="InterPro" id="IPR016162">
    <property type="entry name" value="Ald_DH_N"/>
</dbReference>
<evidence type="ECO:0000313" key="3">
    <source>
        <dbReference type="EMBL" id="EQD79457.1"/>
    </source>
</evidence>
<dbReference type="EMBL" id="AUZX01001304">
    <property type="protein sequence ID" value="EQD79457.1"/>
    <property type="molecule type" value="Genomic_DNA"/>
</dbReference>
<dbReference type="AlphaFoldDB" id="T1CB63"/>
<organism evidence="3">
    <name type="scientific">mine drainage metagenome</name>
    <dbReference type="NCBI Taxonomy" id="410659"/>
    <lineage>
        <taxon>unclassified sequences</taxon>
        <taxon>metagenomes</taxon>
        <taxon>ecological metagenomes</taxon>
    </lineage>
</organism>
<reference evidence="3" key="2">
    <citation type="journal article" date="2014" name="ISME J.">
        <title>Microbial stratification in low pH oxic and suboxic macroscopic growths along an acid mine drainage.</title>
        <authorList>
            <person name="Mendez-Garcia C."/>
            <person name="Mesa V."/>
            <person name="Sprenger R.R."/>
            <person name="Richter M."/>
            <person name="Diez M.S."/>
            <person name="Solano J."/>
            <person name="Bargiela R."/>
            <person name="Golyshina O.V."/>
            <person name="Manteca A."/>
            <person name="Ramos J.L."/>
            <person name="Gallego J.R."/>
            <person name="Llorente I."/>
            <person name="Martins Dos Santos V.A."/>
            <person name="Jensen O.N."/>
            <person name="Pelaez A.I."/>
            <person name="Sanchez J."/>
            <person name="Ferrer M."/>
        </authorList>
    </citation>
    <scope>NUCLEOTIDE SEQUENCE</scope>
</reference>
<dbReference type="SUPFAM" id="SSF53720">
    <property type="entry name" value="ALDH-like"/>
    <property type="match status" value="1"/>
</dbReference>
<gene>
    <name evidence="3" type="ORF">B1A_01718</name>
</gene>
<dbReference type="EC" id="1.-.-.-" evidence="3"/>
<keyword evidence="1 3" id="KW-0560">Oxidoreductase</keyword>
<evidence type="ECO:0000256" key="1">
    <source>
        <dbReference type="ARBA" id="ARBA00023002"/>
    </source>
</evidence>
<name>T1CB63_9ZZZZ</name>
<evidence type="ECO:0000259" key="2">
    <source>
        <dbReference type="Pfam" id="PF00171"/>
    </source>
</evidence>
<reference evidence="3" key="1">
    <citation type="submission" date="2013-08" db="EMBL/GenBank/DDBJ databases">
        <authorList>
            <person name="Mendez C."/>
            <person name="Richter M."/>
            <person name="Ferrer M."/>
            <person name="Sanchez J."/>
        </authorList>
    </citation>
    <scope>NUCLEOTIDE SEQUENCE</scope>
</reference>
<dbReference type="InterPro" id="IPR015590">
    <property type="entry name" value="Aldehyde_DH_dom"/>
</dbReference>
<dbReference type="GO" id="GO:0009450">
    <property type="term" value="P:gamma-aminobutyric acid catabolic process"/>
    <property type="evidence" value="ECO:0007669"/>
    <property type="project" value="TreeGrafter"/>
</dbReference>
<dbReference type="InterPro" id="IPR016161">
    <property type="entry name" value="Ald_DH/histidinol_DH"/>
</dbReference>
<sequence>ADILWRTYELILERADEIGALLSLETGKLLSEGIGETRFSAEYFRWFSEEIRRPQGEVFASEDRSRKQLSISRPIGVAATLTPWNFPLSIQARKVAPALAAGCTVVARPSEKAPLAVGELFRALVDAGLPPGVANLIYGPASIQSNALIDHDGIGVI</sequence>
<comment type="caution">
    <text evidence="3">The sequence shown here is derived from an EMBL/GenBank/DDBJ whole genome shotgun (WGS) entry which is preliminary data.</text>
</comment>
<feature type="non-terminal residue" evidence="3">
    <location>
        <position position="157"/>
    </location>
</feature>
<accession>T1CB63</accession>
<dbReference type="Pfam" id="PF00171">
    <property type="entry name" value="Aldedh"/>
    <property type="match status" value="1"/>
</dbReference>
<dbReference type="InterPro" id="IPR050740">
    <property type="entry name" value="Aldehyde_DH_Superfamily"/>
</dbReference>
<feature type="domain" description="Aldehyde dehydrogenase" evidence="2">
    <location>
        <begin position="2"/>
        <end position="157"/>
    </location>
</feature>
<dbReference type="PANTHER" id="PTHR43353">
    <property type="entry name" value="SUCCINATE-SEMIALDEHYDE DEHYDROGENASE, MITOCHONDRIAL"/>
    <property type="match status" value="1"/>
</dbReference>
<protein>
    <submittedName>
        <fullName evidence="3">Aldehyde Dehydrogenase</fullName>
        <ecNumber evidence="3">1.-.-.-</ecNumber>
    </submittedName>
</protein>
<dbReference type="PANTHER" id="PTHR43353:SF5">
    <property type="entry name" value="SUCCINATE-SEMIALDEHYDE DEHYDROGENASE, MITOCHONDRIAL"/>
    <property type="match status" value="1"/>
</dbReference>